<gene>
    <name evidence="1" type="ORF">D778_00825</name>
</gene>
<protein>
    <submittedName>
        <fullName evidence="1">Uncharacterized protein</fullName>
    </submittedName>
</protein>
<dbReference type="Proteomes" id="UP000012024">
    <property type="component" value="Unassembled WGS sequence"/>
</dbReference>
<evidence type="ECO:0000313" key="1">
    <source>
        <dbReference type="EMBL" id="EMQ94357.1"/>
    </source>
</evidence>
<dbReference type="AlphaFoldDB" id="M7MDX0"/>
<dbReference type="EMBL" id="ANLA01000017">
    <property type="protein sequence ID" value="EMQ94357.1"/>
    <property type="molecule type" value="Genomic_DNA"/>
</dbReference>
<name>M7MDX0_9FLAO</name>
<comment type="caution">
    <text evidence="1">The sequence shown here is derived from an EMBL/GenBank/DDBJ whole genome shotgun (WGS) entry which is preliminary data.</text>
</comment>
<proteinExistence type="predicted"/>
<reference evidence="1 2" key="1">
    <citation type="submission" date="2012-12" db="EMBL/GenBank/DDBJ databases">
        <title>Genome assembly of Formosa sp. AK20.</title>
        <authorList>
            <person name="Kumar R."/>
            <person name="Khatri I."/>
            <person name="Vaidya B."/>
            <person name="Subramanian S."/>
            <person name="Pinnaka A."/>
        </authorList>
    </citation>
    <scope>NUCLEOTIDE SEQUENCE [LARGE SCALE GENOMIC DNA]</scope>
    <source>
        <strain evidence="1 2">AK20</strain>
    </source>
</reference>
<evidence type="ECO:0000313" key="2">
    <source>
        <dbReference type="Proteomes" id="UP000012024"/>
    </source>
</evidence>
<accession>M7MDX0</accession>
<organism evidence="1 2">
    <name type="scientific">Xanthomarina gelatinilytica</name>
    <dbReference type="NCBI Taxonomy" id="1137281"/>
    <lineage>
        <taxon>Bacteria</taxon>
        <taxon>Pseudomonadati</taxon>
        <taxon>Bacteroidota</taxon>
        <taxon>Flavobacteriia</taxon>
        <taxon>Flavobacteriales</taxon>
        <taxon>Flavobacteriaceae</taxon>
        <taxon>Xanthomarina</taxon>
    </lineage>
</organism>
<sequence length="41" mass="4608">MDLFQTSKPGSQSSCHNSQCFLPHITKLYKKTPKKGVLICI</sequence>
<keyword evidence="2" id="KW-1185">Reference proteome</keyword>